<dbReference type="GO" id="GO:0003676">
    <property type="term" value="F:nucleic acid binding"/>
    <property type="evidence" value="ECO:0007669"/>
    <property type="project" value="InterPro"/>
</dbReference>
<dbReference type="STRING" id="67767.A0A0J7KBV2"/>
<dbReference type="PROSITE" id="PS50994">
    <property type="entry name" value="INTEGRASE"/>
    <property type="match status" value="1"/>
</dbReference>
<evidence type="ECO:0000313" key="3">
    <source>
        <dbReference type="EMBL" id="KMQ87729.1"/>
    </source>
</evidence>
<organism evidence="3 4">
    <name type="scientific">Lasius niger</name>
    <name type="common">Black garden ant</name>
    <dbReference type="NCBI Taxonomy" id="67767"/>
    <lineage>
        <taxon>Eukaryota</taxon>
        <taxon>Metazoa</taxon>
        <taxon>Ecdysozoa</taxon>
        <taxon>Arthropoda</taxon>
        <taxon>Hexapoda</taxon>
        <taxon>Insecta</taxon>
        <taxon>Pterygota</taxon>
        <taxon>Neoptera</taxon>
        <taxon>Endopterygota</taxon>
        <taxon>Hymenoptera</taxon>
        <taxon>Apocrita</taxon>
        <taxon>Aculeata</taxon>
        <taxon>Formicoidea</taxon>
        <taxon>Formicidae</taxon>
        <taxon>Formicinae</taxon>
        <taxon>Lasius</taxon>
        <taxon>Lasius</taxon>
    </lineage>
</organism>
<dbReference type="EMBL" id="LBMM01010006">
    <property type="protein sequence ID" value="KMQ87729.1"/>
    <property type="molecule type" value="Genomic_DNA"/>
</dbReference>
<dbReference type="OrthoDB" id="7997998at2759"/>
<dbReference type="InterPro" id="IPR057670">
    <property type="entry name" value="SH3_retrovirus"/>
</dbReference>
<feature type="region of interest" description="Disordered" evidence="1">
    <location>
        <begin position="319"/>
        <end position="338"/>
    </location>
</feature>
<sequence length="338" mass="37998">MDRILKESGIQRRLTIPHTSEQNRVAKRKNRTLVETARFLLAQSGLPTHFWAEAINTANYIRNRCTTKSLDGHTPHEFWKGDKPNISHLRSFGCKAFVLNKNPNKGKFESRIEGIFVGYAGTSKGYRIWIPKDHKIIVARDVKFLDGFDTKAMDEDFICDNTINGRMKILGDDADLSRNQTVEIANNDKTLHHQTPENPADADITTENEHNDGDPPLQADENDDFKEDRPPARGPGRPGKIRTGKPGRPAKQYHMKGPIQQPNRPAANENIPSSDENIANDPEWFNAQLAMTALEIPFSQAVSGPDGDEWRNAVYSEITSPSYTTTRGRSLTDQAAKR</sequence>
<dbReference type="Pfam" id="PF25597">
    <property type="entry name" value="SH3_retrovirus"/>
    <property type="match status" value="1"/>
</dbReference>
<dbReference type="PANTHER" id="PTHR42648:SF21">
    <property type="entry name" value="CYSTEINE-RICH RLK (RECEPTOR-LIKE PROTEIN KINASE) 8"/>
    <property type="match status" value="1"/>
</dbReference>
<name>A0A0J7KBV2_LASNI</name>
<feature type="region of interest" description="Disordered" evidence="1">
    <location>
        <begin position="185"/>
        <end position="279"/>
    </location>
</feature>
<dbReference type="PANTHER" id="PTHR42648">
    <property type="entry name" value="TRANSPOSASE, PUTATIVE-RELATED"/>
    <property type="match status" value="1"/>
</dbReference>
<comment type="caution">
    <text evidence="3">The sequence shown here is derived from an EMBL/GenBank/DDBJ whole genome shotgun (WGS) entry which is preliminary data.</text>
</comment>
<dbReference type="Gene3D" id="3.30.420.10">
    <property type="entry name" value="Ribonuclease H-like superfamily/Ribonuclease H"/>
    <property type="match status" value="1"/>
</dbReference>
<dbReference type="InterPro" id="IPR039537">
    <property type="entry name" value="Retrotran_Ty1/copia-like"/>
</dbReference>
<dbReference type="Proteomes" id="UP000036403">
    <property type="component" value="Unassembled WGS sequence"/>
</dbReference>
<gene>
    <name evidence="3" type="ORF">RF55_12907</name>
</gene>
<evidence type="ECO:0000259" key="2">
    <source>
        <dbReference type="PROSITE" id="PS50994"/>
    </source>
</evidence>
<dbReference type="GO" id="GO:0015074">
    <property type="term" value="P:DNA integration"/>
    <property type="evidence" value="ECO:0007669"/>
    <property type="project" value="InterPro"/>
</dbReference>
<dbReference type="SUPFAM" id="SSF53098">
    <property type="entry name" value="Ribonuclease H-like"/>
    <property type="match status" value="1"/>
</dbReference>
<dbReference type="InterPro" id="IPR036397">
    <property type="entry name" value="RNaseH_sf"/>
</dbReference>
<reference evidence="3 4" key="1">
    <citation type="submission" date="2015-04" db="EMBL/GenBank/DDBJ databases">
        <title>Lasius niger genome sequencing.</title>
        <authorList>
            <person name="Konorov E.A."/>
            <person name="Nikitin M.A."/>
            <person name="Kirill M.V."/>
            <person name="Chang P."/>
        </authorList>
    </citation>
    <scope>NUCLEOTIDE SEQUENCE [LARGE SCALE GENOMIC DNA]</scope>
    <source>
        <tissue evidence="3">Whole</tissue>
    </source>
</reference>
<dbReference type="InterPro" id="IPR012337">
    <property type="entry name" value="RNaseH-like_sf"/>
</dbReference>
<protein>
    <submittedName>
        <fullName evidence="3">Retrovirus-related pol polyprotein from transposon tnt 1-94</fullName>
    </submittedName>
</protein>
<keyword evidence="4" id="KW-1185">Reference proteome</keyword>
<dbReference type="InterPro" id="IPR001584">
    <property type="entry name" value="Integrase_cat-core"/>
</dbReference>
<dbReference type="PaxDb" id="67767-A0A0J7KBV2"/>
<evidence type="ECO:0000256" key="1">
    <source>
        <dbReference type="SAM" id="MobiDB-lite"/>
    </source>
</evidence>
<evidence type="ECO:0000313" key="4">
    <source>
        <dbReference type="Proteomes" id="UP000036403"/>
    </source>
</evidence>
<feature type="domain" description="Integrase catalytic" evidence="2">
    <location>
        <begin position="1"/>
        <end position="83"/>
    </location>
</feature>
<proteinExistence type="predicted"/>
<dbReference type="AlphaFoldDB" id="A0A0J7KBV2"/>
<accession>A0A0J7KBV2</accession>